<name>A0A4V0P255_FLUSA</name>
<dbReference type="AlphaFoldDB" id="A0A4V0P255"/>
<dbReference type="Pfam" id="PF02357">
    <property type="entry name" value="NusG"/>
    <property type="match status" value="1"/>
</dbReference>
<dbReference type="PROSITE" id="PS01014">
    <property type="entry name" value="NUSG"/>
    <property type="match status" value="1"/>
</dbReference>
<dbReference type="NCBIfam" id="TIGR00922">
    <property type="entry name" value="nusG"/>
    <property type="match status" value="1"/>
</dbReference>
<evidence type="ECO:0000256" key="2">
    <source>
        <dbReference type="ARBA" id="ARBA00022814"/>
    </source>
</evidence>
<dbReference type="CDD" id="cd06091">
    <property type="entry name" value="KOW_NusG"/>
    <property type="match status" value="1"/>
</dbReference>
<evidence type="ECO:0000256" key="5">
    <source>
        <dbReference type="HAMAP-Rule" id="MF_00948"/>
    </source>
</evidence>
<dbReference type="InterPro" id="IPR008991">
    <property type="entry name" value="Translation_prot_SH3-like_sf"/>
</dbReference>
<evidence type="ECO:0000256" key="6">
    <source>
        <dbReference type="NCBIfam" id="TIGR00922"/>
    </source>
</evidence>
<dbReference type="CDD" id="cd09891">
    <property type="entry name" value="NGN_Bact_1"/>
    <property type="match status" value="1"/>
</dbReference>
<dbReference type="GO" id="GO:0005829">
    <property type="term" value="C:cytosol"/>
    <property type="evidence" value="ECO:0007669"/>
    <property type="project" value="TreeGrafter"/>
</dbReference>
<evidence type="ECO:0000256" key="4">
    <source>
        <dbReference type="ARBA" id="ARBA00023163"/>
    </source>
</evidence>
<dbReference type="GO" id="GO:0031564">
    <property type="term" value="P:transcription antitermination"/>
    <property type="evidence" value="ECO:0007669"/>
    <property type="project" value="UniProtKB-UniRule"/>
</dbReference>
<dbReference type="Gene3D" id="2.30.30.30">
    <property type="match status" value="1"/>
</dbReference>
<dbReference type="GO" id="GO:0006353">
    <property type="term" value="P:DNA-templated transcription termination"/>
    <property type="evidence" value="ECO:0007669"/>
    <property type="project" value="UniProtKB-UniRule"/>
</dbReference>
<dbReference type="Gene3D" id="3.30.70.940">
    <property type="entry name" value="NusG, N-terminal domain"/>
    <property type="match status" value="1"/>
</dbReference>
<evidence type="ECO:0000259" key="8">
    <source>
        <dbReference type="SMART" id="SM00738"/>
    </source>
</evidence>
<evidence type="ECO:0000256" key="7">
    <source>
        <dbReference type="RuleBase" id="RU000538"/>
    </source>
</evidence>
<dbReference type="OrthoDB" id="5292322at2"/>
<dbReference type="RefSeq" id="WP_130606149.1">
    <property type="nucleotide sequence ID" value="NZ_AP019368.1"/>
</dbReference>
<dbReference type="PANTHER" id="PTHR30265:SF2">
    <property type="entry name" value="TRANSCRIPTION TERMINATION_ANTITERMINATION PROTEIN NUSG"/>
    <property type="match status" value="1"/>
</dbReference>
<dbReference type="InterPro" id="IPR001062">
    <property type="entry name" value="Transcrpt_antiterm_NusG"/>
</dbReference>
<dbReference type="GO" id="GO:0006354">
    <property type="term" value="P:DNA-templated transcription elongation"/>
    <property type="evidence" value="ECO:0007669"/>
    <property type="project" value="UniProtKB-UniRule"/>
</dbReference>
<comment type="function">
    <text evidence="5 7">Participates in transcription elongation, termination and antitermination.</text>
</comment>
<protein>
    <recommendedName>
        <fullName evidence="5 6">Transcription termination/antitermination protein NusG</fullName>
    </recommendedName>
</protein>
<dbReference type="KEGG" id="sbf:JCM31447_04840"/>
<sequence length="206" mass="23064">MVEHKTNETDASTAPSSFSHERFKWYAVLTQSGMEKKAKATLEERIKKLKMTDYFGQILIPTMTIEKIDESGKKKKVEQKMMPGYLFVQMDPVHKATFGCVKDTPKISSFIGSAANQDPKPVPDEEISRIFNRAAEATKASPAKPVTAFEKGEKVKVIDGPFTNFVGDIDEVKADKMKLRLLISVFGRATPVELEFSKVEKLKDGE</sequence>
<reference evidence="10 11" key="1">
    <citation type="submission" date="2018-12" db="EMBL/GenBank/DDBJ databases">
        <title>Rubrispira sanarue gen. nov., sp., nov., a member of the order Silvanigrellales, isolated from a brackish lake in Hamamatsu Japan.</title>
        <authorList>
            <person name="Maejima Y."/>
            <person name="Iino T."/>
            <person name="Muraguchi Y."/>
            <person name="Fukuda K."/>
            <person name="Nojiri H."/>
            <person name="Ohkuma M."/>
            <person name="Moriuchi R."/>
            <person name="Dohra H."/>
            <person name="Kimbara K."/>
            <person name="Shintani M."/>
        </authorList>
    </citation>
    <scope>NUCLEOTIDE SEQUENCE [LARGE SCALE GENOMIC DNA]</scope>
    <source>
        <strain evidence="10 11">RF1110005</strain>
    </source>
</reference>
<dbReference type="InterPro" id="IPR047050">
    <property type="entry name" value="NGN"/>
</dbReference>
<dbReference type="Proteomes" id="UP000291236">
    <property type="component" value="Chromosome"/>
</dbReference>
<evidence type="ECO:0000256" key="3">
    <source>
        <dbReference type="ARBA" id="ARBA00023015"/>
    </source>
</evidence>
<keyword evidence="4 5" id="KW-0804">Transcription</keyword>
<evidence type="ECO:0000256" key="1">
    <source>
        <dbReference type="ARBA" id="ARBA00022472"/>
    </source>
</evidence>
<accession>A0A4V0P255</accession>
<feature type="domain" description="KOW" evidence="9">
    <location>
        <begin position="148"/>
        <end position="175"/>
    </location>
</feature>
<dbReference type="GO" id="GO:0032784">
    <property type="term" value="P:regulation of DNA-templated transcription elongation"/>
    <property type="evidence" value="ECO:0007669"/>
    <property type="project" value="InterPro"/>
</dbReference>
<dbReference type="SUPFAM" id="SSF50104">
    <property type="entry name" value="Translation proteins SH3-like domain"/>
    <property type="match status" value="1"/>
</dbReference>
<dbReference type="PRINTS" id="PR00338">
    <property type="entry name" value="NUSGTNSCPFCT"/>
</dbReference>
<comment type="similarity">
    <text evidence="5 7">Belongs to the NusG family.</text>
</comment>
<evidence type="ECO:0000259" key="9">
    <source>
        <dbReference type="SMART" id="SM00739"/>
    </source>
</evidence>
<keyword evidence="1 5" id="KW-0806">Transcription termination</keyword>
<evidence type="ECO:0000313" key="10">
    <source>
        <dbReference type="EMBL" id="BBH52047.1"/>
    </source>
</evidence>
<feature type="domain" description="NusG-like N-terminal" evidence="8">
    <location>
        <begin position="22"/>
        <end position="134"/>
    </location>
</feature>
<dbReference type="InterPro" id="IPR043425">
    <property type="entry name" value="NusG-like"/>
</dbReference>
<keyword evidence="3 5" id="KW-0805">Transcription regulation</keyword>
<dbReference type="EMBL" id="AP019368">
    <property type="protein sequence ID" value="BBH52047.1"/>
    <property type="molecule type" value="Genomic_DNA"/>
</dbReference>
<dbReference type="HAMAP" id="MF_00948">
    <property type="entry name" value="NusG"/>
    <property type="match status" value="1"/>
</dbReference>
<gene>
    <name evidence="5" type="primary">nusG</name>
    <name evidence="10" type="ORF">JCM31447_04840</name>
</gene>
<dbReference type="InterPro" id="IPR005824">
    <property type="entry name" value="KOW"/>
</dbReference>
<dbReference type="SMART" id="SM00739">
    <property type="entry name" value="KOW"/>
    <property type="match status" value="1"/>
</dbReference>
<keyword evidence="2 5" id="KW-0889">Transcription antitermination</keyword>
<proteinExistence type="inferred from homology"/>
<dbReference type="SUPFAM" id="SSF82679">
    <property type="entry name" value="N-utilization substance G protein NusG, N-terminal domain"/>
    <property type="match status" value="1"/>
</dbReference>
<dbReference type="InterPro" id="IPR036735">
    <property type="entry name" value="NGN_dom_sf"/>
</dbReference>
<evidence type="ECO:0000313" key="11">
    <source>
        <dbReference type="Proteomes" id="UP000291236"/>
    </source>
</evidence>
<dbReference type="InterPro" id="IPR014722">
    <property type="entry name" value="Rib_uL2_dom2"/>
</dbReference>
<dbReference type="PANTHER" id="PTHR30265">
    <property type="entry name" value="RHO-INTERACTING TRANSCRIPTION TERMINATION FACTOR NUSG"/>
    <property type="match status" value="1"/>
</dbReference>
<dbReference type="InterPro" id="IPR015869">
    <property type="entry name" value="Transcrpt_antiterm_NusG_bac_CS"/>
</dbReference>
<dbReference type="InterPro" id="IPR006645">
    <property type="entry name" value="NGN-like_dom"/>
</dbReference>
<dbReference type="FunFam" id="2.30.30.30:FF:000002">
    <property type="entry name" value="Transcription termination/antitermination factor NusG"/>
    <property type="match status" value="1"/>
</dbReference>
<dbReference type="SMART" id="SM00738">
    <property type="entry name" value="NGN"/>
    <property type="match status" value="1"/>
</dbReference>
<keyword evidence="11" id="KW-1185">Reference proteome</keyword>
<organism evidence="10 11">
    <name type="scientific">Fluviispira sanaruensis</name>
    <dbReference type="NCBI Taxonomy" id="2493639"/>
    <lineage>
        <taxon>Bacteria</taxon>
        <taxon>Pseudomonadati</taxon>
        <taxon>Bdellovibrionota</taxon>
        <taxon>Oligoflexia</taxon>
        <taxon>Silvanigrellales</taxon>
        <taxon>Silvanigrellaceae</taxon>
        <taxon>Fluviispira</taxon>
    </lineage>
</organism>